<evidence type="ECO:0000313" key="3">
    <source>
        <dbReference type="Proteomes" id="UP001201701"/>
    </source>
</evidence>
<keyword evidence="3" id="KW-1185">Reference proteome</keyword>
<dbReference type="NCBIfam" id="TIGR03357">
    <property type="entry name" value="VI_zyme"/>
    <property type="match status" value="1"/>
</dbReference>
<evidence type="ECO:0000259" key="1">
    <source>
        <dbReference type="Pfam" id="PF04965"/>
    </source>
</evidence>
<gene>
    <name evidence="2" type="primary">tssE</name>
    <name evidence="2" type="ORF">L4923_03380</name>
</gene>
<dbReference type="PANTHER" id="PTHR38595">
    <property type="entry name" value="CYTOPLASMIC PROTEIN-RELATED"/>
    <property type="match status" value="1"/>
</dbReference>
<dbReference type="RefSeq" id="WP_239362015.1">
    <property type="nucleotide sequence ID" value="NZ_JAKREW010000001.1"/>
</dbReference>
<proteinExistence type="predicted"/>
<dbReference type="InterPro" id="IPR007048">
    <property type="entry name" value="IraD/Gp25-like"/>
</dbReference>
<dbReference type="SUPFAM" id="SSF160719">
    <property type="entry name" value="gpW/gp25-like"/>
    <property type="match status" value="1"/>
</dbReference>
<feature type="domain" description="IraD/Gp25-like" evidence="1">
    <location>
        <begin position="43"/>
        <end position="140"/>
    </location>
</feature>
<evidence type="ECO:0000313" key="2">
    <source>
        <dbReference type="EMBL" id="MCG7504053.1"/>
    </source>
</evidence>
<reference evidence="2 3" key="1">
    <citation type="submission" date="2022-02" db="EMBL/GenBank/DDBJ databases">
        <title>Draft genome sequence of Mezorhizobium retamae strain IRAMC:0171 isolated from Retama raetam nodules.</title>
        <authorList>
            <person name="Bengaied R."/>
            <person name="Sbissi I."/>
            <person name="Huber K."/>
            <person name="Ghodbane F."/>
            <person name="Nouioui I."/>
            <person name="Tarhouni M."/>
            <person name="Gtari M."/>
        </authorList>
    </citation>
    <scope>NUCLEOTIDE SEQUENCE [LARGE SCALE GENOMIC DNA]</scope>
    <source>
        <strain evidence="2 3">IRAMC:0171</strain>
    </source>
</reference>
<protein>
    <submittedName>
        <fullName evidence="2">Type VI secretion system baseplate subunit TssE</fullName>
    </submittedName>
</protein>
<dbReference type="Proteomes" id="UP001201701">
    <property type="component" value="Unassembled WGS sequence"/>
</dbReference>
<dbReference type="PANTHER" id="PTHR38595:SF2">
    <property type="entry name" value="TYPE VI SECRETION SYSTEM BASEPLATE SUBUNIT TSSE"/>
    <property type="match status" value="1"/>
</dbReference>
<organism evidence="2 3">
    <name type="scientific">Mesorhizobium retamae</name>
    <dbReference type="NCBI Taxonomy" id="2912854"/>
    <lineage>
        <taxon>Bacteria</taxon>
        <taxon>Pseudomonadati</taxon>
        <taxon>Pseudomonadota</taxon>
        <taxon>Alphaproteobacteria</taxon>
        <taxon>Hyphomicrobiales</taxon>
        <taxon>Phyllobacteriaceae</taxon>
        <taxon>Mesorhizobium</taxon>
    </lineage>
</organism>
<name>A0ABS9Q9G5_9HYPH</name>
<dbReference type="InterPro" id="IPR053176">
    <property type="entry name" value="T6SS_TssE1-like"/>
</dbReference>
<sequence>MAKLVHSSRQLPGRPPTVFDRLLDFDPDKPDEVQIGHREQLRRHRESIRRDLETLLNTQQPPQRLADGLPEIPTSLVQFGSTGFHGLMLATREQHFSLAKSLQNLIATFEPRLRNVKVSLADDRTRRARTLALKISAETRFADVDEPLAFDTQLDPATRQFRISGDAQRG</sequence>
<comment type="caution">
    <text evidence="2">The sequence shown here is derived from an EMBL/GenBank/DDBJ whole genome shotgun (WGS) entry which is preliminary data.</text>
</comment>
<dbReference type="Pfam" id="PF04965">
    <property type="entry name" value="GPW_gp25"/>
    <property type="match status" value="1"/>
</dbReference>
<accession>A0ABS9Q9G5</accession>
<dbReference type="EMBL" id="JAKREW010000001">
    <property type="protein sequence ID" value="MCG7504053.1"/>
    <property type="molecule type" value="Genomic_DNA"/>
</dbReference>
<dbReference type="InterPro" id="IPR017737">
    <property type="entry name" value="TssE1-like"/>
</dbReference>